<dbReference type="InterPro" id="IPR005704">
    <property type="entry name" value="Ribosomal_uS3_bac-typ"/>
</dbReference>
<accession>A0A844GP59</accession>
<dbReference type="Proteomes" id="UP000437131">
    <property type="component" value="Unassembled WGS sequence"/>
</dbReference>
<dbReference type="SMART" id="SM00322">
    <property type="entry name" value="KH"/>
    <property type="match status" value="1"/>
</dbReference>
<dbReference type="InterPro" id="IPR004044">
    <property type="entry name" value="KH_dom_type_2"/>
</dbReference>
<comment type="function">
    <text evidence="6 8">Binds the lower part of the 30S subunit head. Binds mRNA in the 70S ribosome, positioning it for translation.</text>
</comment>
<dbReference type="PANTHER" id="PTHR11760:SF19">
    <property type="entry name" value="SMALL RIBOSOMAL SUBUNIT PROTEIN US3C"/>
    <property type="match status" value="1"/>
</dbReference>
<protein>
    <recommendedName>
        <fullName evidence="7 8">Small ribosomal subunit protein uS3</fullName>
    </recommendedName>
</protein>
<keyword evidence="2 8" id="KW-0699">rRNA-binding</keyword>
<evidence type="ECO:0000259" key="11">
    <source>
        <dbReference type="PROSITE" id="PS50823"/>
    </source>
</evidence>
<dbReference type="AlphaFoldDB" id="A0A844GP59"/>
<dbReference type="InterPro" id="IPR018280">
    <property type="entry name" value="Ribosomal_uS3_CS"/>
</dbReference>
<feature type="region of interest" description="Disordered" evidence="10">
    <location>
        <begin position="220"/>
        <end position="240"/>
    </location>
</feature>
<keyword evidence="3 8" id="KW-0694">RNA-binding</keyword>
<dbReference type="PANTHER" id="PTHR11760">
    <property type="entry name" value="30S/40S RIBOSOMAL PROTEIN S3"/>
    <property type="match status" value="1"/>
</dbReference>
<comment type="subunit">
    <text evidence="8">Part of the 30S ribosomal subunit. Forms a tight complex with proteins S10 and S14.</text>
</comment>
<evidence type="ECO:0000313" key="13">
    <source>
        <dbReference type="Proteomes" id="UP000437131"/>
    </source>
</evidence>
<dbReference type="InterPro" id="IPR057258">
    <property type="entry name" value="Ribosomal_uS3"/>
</dbReference>
<dbReference type="PROSITE" id="PS50823">
    <property type="entry name" value="KH_TYPE_2"/>
    <property type="match status" value="1"/>
</dbReference>
<evidence type="ECO:0000313" key="12">
    <source>
        <dbReference type="EMBL" id="MTF37343.1"/>
    </source>
</evidence>
<dbReference type="PROSITE" id="PS00548">
    <property type="entry name" value="RIBOSOMAL_S3"/>
    <property type="match status" value="1"/>
</dbReference>
<evidence type="ECO:0000256" key="5">
    <source>
        <dbReference type="ARBA" id="ARBA00023274"/>
    </source>
</evidence>
<reference evidence="12 13" key="1">
    <citation type="submission" date="2019-11" db="EMBL/GenBank/DDBJ databases">
        <title>Isolation of a new High Light Tolerant Cyanobacteria.</title>
        <authorList>
            <person name="Dobson Z."/>
            <person name="Vaughn N."/>
            <person name="Vaughn M."/>
            <person name="Fromme P."/>
            <person name="Mazor Y."/>
        </authorList>
    </citation>
    <scope>NUCLEOTIDE SEQUENCE [LARGE SCALE GENOMIC DNA]</scope>
    <source>
        <strain evidence="12 13">0216</strain>
    </source>
</reference>
<dbReference type="InterPro" id="IPR001351">
    <property type="entry name" value="Ribosomal_uS3_C"/>
</dbReference>
<evidence type="ECO:0000256" key="10">
    <source>
        <dbReference type="SAM" id="MobiDB-lite"/>
    </source>
</evidence>
<dbReference type="GO" id="GO:0019843">
    <property type="term" value="F:rRNA binding"/>
    <property type="evidence" value="ECO:0007669"/>
    <property type="project" value="UniProtKB-UniRule"/>
</dbReference>
<dbReference type="InterPro" id="IPR004087">
    <property type="entry name" value="KH_dom"/>
</dbReference>
<gene>
    <name evidence="8 12" type="primary">rpsC</name>
    <name evidence="8" type="synonym">rps3</name>
    <name evidence="12" type="ORF">GGC33_00110</name>
</gene>
<evidence type="ECO:0000256" key="7">
    <source>
        <dbReference type="ARBA" id="ARBA00035257"/>
    </source>
</evidence>
<dbReference type="InterPro" id="IPR015946">
    <property type="entry name" value="KH_dom-like_a/b"/>
</dbReference>
<proteinExistence type="inferred from homology"/>
<evidence type="ECO:0000256" key="9">
    <source>
        <dbReference type="RuleBase" id="RU003624"/>
    </source>
</evidence>
<dbReference type="GO" id="GO:0003729">
    <property type="term" value="F:mRNA binding"/>
    <property type="evidence" value="ECO:0007669"/>
    <property type="project" value="UniProtKB-UniRule"/>
</dbReference>
<dbReference type="InterPro" id="IPR009019">
    <property type="entry name" value="KH_sf_prok-type"/>
</dbReference>
<evidence type="ECO:0000256" key="6">
    <source>
        <dbReference type="ARBA" id="ARBA00024998"/>
    </source>
</evidence>
<dbReference type="Pfam" id="PF00189">
    <property type="entry name" value="Ribosomal_S3_C"/>
    <property type="match status" value="1"/>
</dbReference>
<dbReference type="InterPro" id="IPR036419">
    <property type="entry name" value="Ribosomal_S3_C_sf"/>
</dbReference>
<dbReference type="GO" id="GO:0006412">
    <property type="term" value="P:translation"/>
    <property type="evidence" value="ECO:0007669"/>
    <property type="project" value="UniProtKB-UniRule"/>
</dbReference>
<evidence type="ECO:0000256" key="4">
    <source>
        <dbReference type="ARBA" id="ARBA00022980"/>
    </source>
</evidence>
<dbReference type="FunFam" id="3.30.300.20:FF:000001">
    <property type="entry name" value="30S ribosomal protein S3"/>
    <property type="match status" value="1"/>
</dbReference>
<organism evidence="12 13">
    <name type="scientific">Cyanobacterium aponinum 0216</name>
    <dbReference type="NCBI Taxonomy" id="2676140"/>
    <lineage>
        <taxon>Bacteria</taxon>
        <taxon>Bacillati</taxon>
        <taxon>Cyanobacteriota</taxon>
        <taxon>Cyanophyceae</taxon>
        <taxon>Oscillatoriophycideae</taxon>
        <taxon>Chroococcales</taxon>
        <taxon>Geminocystaceae</taxon>
        <taxon>Cyanobacterium</taxon>
    </lineage>
</organism>
<dbReference type="Gene3D" id="3.30.300.20">
    <property type="match status" value="1"/>
</dbReference>
<name>A0A844GP59_9CHRO</name>
<evidence type="ECO:0000256" key="1">
    <source>
        <dbReference type="ARBA" id="ARBA00010761"/>
    </source>
</evidence>
<evidence type="ECO:0000256" key="3">
    <source>
        <dbReference type="ARBA" id="ARBA00022884"/>
    </source>
</evidence>
<dbReference type="SUPFAM" id="SSF54821">
    <property type="entry name" value="Ribosomal protein S3 C-terminal domain"/>
    <property type="match status" value="1"/>
</dbReference>
<keyword evidence="5 8" id="KW-0687">Ribonucleoprotein</keyword>
<dbReference type="RefSeq" id="WP_099435809.1">
    <property type="nucleotide sequence ID" value="NZ_WMIA01000001.1"/>
</dbReference>
<dbReference type="Pfam" id="PF07650">
    <property type="entry name" value="KH_2"/>
    <property type="match status" value="1"/>
</dbReference>
<dbReference type="SUPFAM" id="SSF54814">
    <property type="entry name" value="Prokaryotic type KH domain (KH-domain type II)"/>
    <property type="match status" value="1"/>
</dbReference>
<comment type="similarity">
    <text evidence="1 8 9">Belongs to the universal ribosomal protein uS3 family.</text>
</comment>
<sequence length="240" mass="27408">MGQKVHPIGFRLGITKEHSSCWYADKRNYPKLLQEDHKIRQYIDKNLANASIADVKIERKADQIDLSIHTARPGVVVGKGGQGIEKIRTDLQALLKNQRQFRVNVIEVTNVDASAALMAEFLTSQLERRVSFRRVVRQAIQRAQKAEVLGIKIQVSGRLNGAEIARTEWIREGRVPLHTLRADIDYSYKTASTIYGILGIKVWIFKGEIIPGEENLNLTANRNKPSRKKPRRQKFEDRSE</sequence>
<dbReference type="GO" id="GO:0022627">
    <property type="term" value="C:cytosolic small ribosomal subunit"/>
    <property type="evidence" value="ECO:0007669"/>
    <property type="project" value="TreeGrafter"/>
</dbReference>
<dbReference type="EMBL" id="WMIA01000001">
    <property type="protein sequence ID" value="MTF37343.1"/>
    <property type="molecule type" value="Genomic_DNA"/>
</dbReference>
<feature type="domain" description="KH type-2" evidence="11">
    <location>
        <begin position="39"/>
        <end position="109"/>
    </location>
</feature>
<dbReference type="CDD" id="cd02412">
    <property type="entry name" value="KH-II_30S_S3"/>
    <property type="match status" value="1"/>
</dbReference>
<dbReference type="GO" id="GO:0003735">
    <property type="term" value="F:structural constituent of ribosome"/>
    <property type="evidence" value="ECO:0007669"/>
    <property type="project" value="InterPro"/>
</dbReference>
<dbReference type="HAMAP" id="MF_01309_B">
    <property type="entry name" value="Ribosomal_uS3_B"/>
    <property type="match status" value="1"/>
</dbReference>
<comment type="caution">
    <text evidence="12">The sequence shown here is derived from an EMBL/GenBank/DDBJ whole genome shotgun (WGS) entry which is preliminary data.</text>
</comment>
<dbReference type="NCBIfam" id="TIGR01009">
    <property type="entry name" value="rpsC_bact"/>
    <property type="match status" value="1"/>
</dbReference>
<dbReference type="Gene3D" id="3.30.1140.32">
    <property type="entry name" value="Ribosomal protein S3, C-terminal domain"/>
    <property type="match status" value="1"/>
</dbReference>
<evidence type="ECO:0000256" key="8">
    <source>
        <dbReference type="HAMAP-Rule" id="MF_01309"/>
    </source>
</evidence>
<evidence type="ECO:0000256" key="2">
    <source>
        <dbReference type="ARBA" id="ARBA00022730"/>
    </source>
</evidence>
<keyword evidence="4 8" id="KW-0689">Ribosomal protein</keyword>